<evidence type="ECO:0000256" key="1">
    <source>
        <dbReference type="SAM" id="Phobius"/>
    </source>
</evidence>
<comment type="caution">
    <text evidence="2">The sequence shown here is derived from an EMBL/GenBank/DDBJ whole genome shotgun (WGS) entry which is preliminary data.</text>
</comment>
<feature type="transmembrane region" description="Helical" evidence="1">
    <location>
        <begin position="62"/>
        <end position="86"/>
    </location>
</feature>
<keyword evidence="1" id="KW-0472">Membrane</keyword>
<dbReference type="AlphaFoldDB" id="A0A8S9X6M7"/>
<sequence length="187" mass="21502">MRDAFMLQSIETIHASDENGLRQFPSYETIRVYFMVMGALITRMFTNWVLFDGLVTGLTSHIRAGIMGTACTTLYITVGGFFFWIIQYLYFKLYLWFMVVMLLGFAAYAFVSVCVLTFVWREQANGRLQMEAHHVSASIILVCGIFIGFVHFLIISWILTIAYNFDINISEKTFVLIKEGPHCFHGN</sequence>
<name>A0A8S9X6M7_APOLU</name>
<keyword evidence="1" id="KW-0812">Transmembrane</keyword>
<proteinExistence type="predicted"/>
<keyword evidence="3" id="KW-1185">Reference proteome</keyword>
<reference evidence="2" key="1">
    <citation type="journal article" date="2021" name="Mol. Ecol. Resour.">
        <title>Apolygus lucorum genome provides insights into omnivorousness and mesophyll feeding.</title>
        <authorList>
            <person name="Liu Y."/>
            <person name="Liu H."/>
            <person name="Wang H."/>
            <person name="Huang T."/>
            <person name="Liu B."/>
            <person name="Yang B."/>
            <person name="Yin L."/>
            <person name="Li B."/>
            <person name="Zhang Y."/>
            <person name="Zhang S."/>
            <person name="Jiang F."/>
            <person name="Zhang X."/>
            <person name="Ren Y."/>
            <person name="Wang B."/>
            <person name="Wang S."/>
            <person name="Lu Y."/>
            <person name="Wu K."/>
            <person name="Fan W."/>
            <person name="Wang G."/>
        </authorList>
    </citation>
    <scope>NUCLEOTIDE SEQUENCE</scope>
    <source>
        <strain evidence="2">12Hb</strain>
    </source>
</reference>
<dbReference type="Proteomes" id="UP000466442">
    <property type="component" value="Unassembled WGS sequence"/>
</dbReference>
<dbReference type="EMBL" id="WIXP02000011">
    <property type="protein sequence ID" value="KAF6203205.1"/>
    <property type="molecule type" value="Genomic_DNA"/>
</dbReference>
<evidence type="ECO:0000313" key="2">
    <source>
        <dbReference type="EMBL" id="KAF6203205.1"/>
    </source>
</evidence>
<feature type="transmembrane region" description="Helical" evidence="1">
    <location>
        <begin position="93"/>
        <end position="119"/>
    </location>
</feature>
<protein>
    <submittedName>
        <fullName evidence="2">Uncharacterized protein</fullName>
    </submittedName>
</protein>
<feature type="transmembrane region" description="Helical" evidence="1">
    <location>
        <begin position="32"/>
        <end position="50"/>
    </location>
</feature>
<keyword evidence="1" id="KW-1133">Transmembrane helix</keyword>
<feature type="transmembrane region" description="Helical" evidence="1">
    <location>
        <begin position="139"/>
        <end position="163"/>
    </location>
</feature>
<accession>A0A8S9X6M7</accession>
<organism evidence="2 3">
    <name type="scientific">Apolygus lucorum</name>
    <name type="common">Small green plant bug</name>
    <name type="synonym">Lygocoris lucorum</name>
    <dbReference type="NCBI Taxonomy" id="248454"/>
    <lineage>
        <taxon>Eukaryota</taxon>
        <taxon>Metazoa</taxon>
        <taxon>Ecdysozoa</taxon>
        <taxon>Arthropoda</taxon>
        <taxon>Hexapoda</taxon>
        <taxon>Insecta</taxon>
        <taxon>Pterygota</taxon>
        <taxon>Neoptera</taxon>
        <taxon>Paraneoptera</taxon>
        <taxon>Hemiptera</taxon>
        <taxon>Heteroptera</taxon>
        <taxon>Panheteroptera</taxon>
        <taxon>Cimicomorpha</taxon>
        <taxon>Miridae</taxon>
        <taxon>Mirini</taxon>
        <taxon>Apolygus</taxon>
    </lineage>
</organism>
<evidence type="ECO:0000313" key="3">
    <source>
        <dbReference type="Proteomes" id="UP000466442"/>
    </source>
</evidence>
<gene>
    <name evidence="2" type="ORF">GE061_003623</name>
</gene>